<dbReference type="Pfam" id="PF15652">
    <property type="entry name" value="Tox-SHH"/>
    <property type="match status" value="1"/>
</dbReference>
<evidence type="ECO:0000313" key="8">
    <source>
        <dbReference type="Proteomes" id="UP000194350"/>
    </source>
</evidence>
<dbReference type="Pfam" id="PF05593">
    <property type="entry name" value="RHS_repeat"/>
    <property type="match status" value="3"/>
</dbReference>
<feature type="domain" description="Teneurin-like YD-shell" evidence="5">
    <location>
        <begin position="1026"/>
        <end position="1299"/>
    </location>
</feature>
<dbReference type="Gene3D" id="2.180.10.10">
    <property type="entry name" value="RHS repeat-associated core"/>
    <property type="match status" value="3"/>
</dbReference>
<keyword evidence="2" id="KW-1133">Transmembrane helix</keyword>
<comment type="caution">
    <text evidence="7">The sequence shown here is derived from an EMBL/GenBank/DDBJ whole genome shotgun (WGS) entry which is preliminary data.</text>
</comment>
<dbReference type="EMBL" id="MUBJ01000014">
    <property type="protein sequence ID" value="OTA15535.1"/>
    <property type="molecule type" value="Genomic_DNA"/>
</dbReference>
<dbReference type="InterPro" id="IPR057925">
    <property type="entry name" value="prePAAR_DddA"/>
</dbReference>
<dbReference type="Gene3D" id="2.60.200.60">
    <property type="match status" value="1"/>
</dbReference>
<dbReference type="Pfam" id="PF20148">
    <property type="entry name" value="DUF6531"/>
    <property type="match status" value="1"/>
</dbReference>
<keyword evidence="1" id="KW-0677">Repeat</keyword>
<dbReference type="Pfam" id="PF25799">
    <property type="entry name" value="prePAAR_I"/>
    <property type="match status" value="1"/>
</dbReference>
<evidence type="ECO:0000259" key="5">
    <source>
        <dbReference type="Pfam" id="PF25023"/>
    </source>
</evidence>
<gene>
    <name evidence="7" type="ORF">Xvie_02616</name>
</gene>
<evidence type="ECO:0000259" key="4">
    <source>
        <dbReference type="Pfam" id="PF20148"/>
    </source>
</evidence>
<dbReference type="InterPro" id="IPR006530">
    <property type="entry name" value="YD"/>
</dbReference>
<evidence type="ECO:0000259" key="3">
    <source>
        <dbReference type="Pfam" id="PF15652"/>
    </source>
</evidence>
<dbReference type="OrthoDB" id="6043530at2"/>
<feature type="transmembrane region" description="Helical" evidence="2">
    <location>
        <begin position="77"/>
        <end position="97"/>
    </location>
</feature>
<feature type="domain" description="Teneurin-like YD-shell" evidence="5">
    <location>
        <begin position="411"/>
        <end position="523"/>
    </location>
</feature>
<protein>
    <submittedName>
        <fullName evidence="7">RhsA protein in rhs element</fullName>
    </submittedName>
</protein>
<dbReference type="InterPro" id="IPR028900">
    <property type="entry name" value="Tox-SHH_dom"/>
</dbReference>
<keyword evidence="2" id="KW-0812">Transmembrane</keyword>
<dbReference type="PANTHER" id="PTHR32305:SF15">
    <property type="entry name" value="PROTEIN RHSA-RELATED"/>
    <property type="match status" value="1"/>
</dbReference>
<dbReference type="InterPro" id="IPR050708">
    <property type="entry name" value="T6SS_VgrG/RHS"/>
</dbReference>
<keyword evidence="2" id="KW-0472">Membrane</keyword>
<dbReference type="Proteomes" id="UP000194350">
    <property type="component" value="Unassembled WGS sequence"/>
</dbReference>
<dbReference type="InterPro" id="IPR022385">
    <property type="entry name" value="Rhs_assc_core"/>
</dbReference>
<dbReference type="NCBIfam" id="TIGR03696">
    <property type="entry name" value="Rhs_assc_core"/>
    <property type="match status" value="1"/>
</dbReference>
<dbReference type="InterPro" id="IPR045351">
    <property type="entry name" value="DUF6531"/>
</dbReference>
<feature type="transmembrane region" description="Helical" evidence="2">
    <location>
        <begin position="46"/>
        <end position="70"/>
    </location>
</feature>
<evidence type="ECO:0000256" key="2">
    <source>
        <dbReference type="SAM" id="Phobius"/>
    </source>
</evidence>
<feature type="domain" description="Double-stranded DNA deaminase toxin A prePAAR motif" evidence="6">
    <location>
        <begin position="34"/>
        <end position="89"/>
    </location>
</feature>
<evidence type="ECO:0000259" key="6">
    <source>
        <dbReference type="Pfam" id="PF25799"/>
    </source>
</evidence>
<dbReference type="Pfam" id="PF25023">
    <property type="entry name" value="TEN_YD-shell"/>
    <property type="match status" value="2"/>
</dbReference>
<sequence>MGLGDEIVTRIARVGATHAVGRAMPPSQPRGPAAAREGDIIQHSSFLGALAGVVVGALIGAAVFAAASALIVGTGGLATAAVLALGTAGTIALGGFISDVSSAVANMVDSIGPPDGAISKGSPNVLIEGKPAARATVDLATCSKHPPPLIAQGSESVFINGEPAARKDDKLVCGSTIKSGASKVFIGSGQGTYLEIEEEFSGWQRALLIAVEFIVPPSRGLAKGIGKLFTKAGQKAVVRGAFKGAKKVGEIVRGKTLKCAKAAFKETKGAKRYWASTKKFFTGDPIDVTTGALFDQRTDIDLGQTIPLLFTRSWSPGLRGCLGENWFDNFSECVLVTGDRIEILTTEGASLHFALPPGVDHSINPEHPDFRLSREKSGFVLTERNNPVRKYFSLQILTEKGTPASGQTWRLTEHRDRNGNAVRFHYNGTHQLKKVTHSDGPELVLSYREDGLLEAIRRTDNGLNDVMARYAYHDNGWLSEADSAQQFHLFYDYNAQGLISRWSDGDQTAVDYAYDAQGRCIHSVGSGGFYPVQLTYQPGITRSMTPEGHTTSWYYNDQQQVTQVETPCGHVTRYDYDEWGNLRHQILPEGQTLTLDYLADTGLVTAFTDATGATWQYHYDDLDRLISMTDPLGRVWWQQYDNHGHAECFIAPDGSKTTLTRNEFGLVIVAEDTEGHKRSWEYDPQKRLTKLFDEEHRSLRLGYDSHDRLQRLVSGGGALWLWEYDRHHRLALSDRPNNSLERFRHDRHGNLTGWTDARGVQWHIEYGPFDLPVGRIDGEGHRWQYRYDLNSLQLLEVINPQGESYCYTLDADGRVITETDYAGTQWHYAYDGNGNCTEKRDALNNITRFEYDAASRMTAMHTPEGTTTYGYDILSRLLAVTAPDSEPLTFEYDDKDRIVKETQAHGDIQRDYPDSATVERTLQTPEGQCWQAKTEANKVGELRLLNLNGAHTLNLERNEDGHEWHRQSDKGFILRQEHSLMGQLTAQRAGCNTEFFEAHEVADIPLPTLAGLDREYRYDAALNLVAANDDRQWLRYVVNGNGQVTSVSDGERLREHYQYDACGYPSRRFDGLNEIDGERLYQKGHRLRQLGQHLFEYDDAGRMTAMQLWQEGHRPQLTKFRWNSQNQLTGVQTPGGQQWDYRYDAFGRRTEKACERSGERTTYLWDGDVPAEIREYRHNRLYSIRHLVFDGWQLLAQQVQFFTLNPENRHELIAGNIQTQYAVCAPTGEPLALFDESGHRVWRQPPQSLYGLRLGVQGENAELNPGLKYAGQWLDEESGLVYNRFRYYSPVASCYLTLDPIGLMGGENLYAYVQNPTGWIDPLGLACNNPNGYKAGDVDLHGNLSPGVNRAPGHSNTKADDLVQSHHPIQDHWAKKRIKGYKRNSAPATLLHSSSGMPHAQISAAQRTRRAGSGGWDKTLKEEFNISYREMIDAGVPKAQARKSLGDAYKYFDGLRGANKNNPFFDI</sequence>
<dbReference type="PANTHER" id="PTHR32305">
    <property type="match status" value="1"/>
</dbReference>
<accession>A0A1Y2SBF5</accession>
<evidence type="ECO:0000256" key="1">
    <source>
        <dbReference type="ARBA" id="ARBA00022737"/>
    </source>
</evidence>
<evidence type="ECO:0000313" key="7">
    <source>
        <dbReference type="EMBL" id="OTA15535.1"/>
    </source>
</evidence>
<feature type="domain" description="Tox-SHH" evidence="3">
    <location>
        <begin position="1360"/>
        <end position="1453"/>
    </location>
</feature>
<dbReference type="InterPro" id="IPR031325">
    <property type="entry name" value="RHS_repeat"/>
</dbReference>
<dbReference type="STRING" id="351656.Xvie_02616"/>
<dbReference type="InterPro" id="IPR056823">
    <property type="entry name" value="TEN-like_YD-shell"/>
</dbReference>
<dbReference type="Pfam" id="PF05488">
    <property type="entry name" value="PAAR_motif"/>
    <property type="match status" value="1"/>
</dbReference>
<proteinExistence type="predicted"/>
<reference evidence="7 8" key="1">
    <citation type="submission" date="2016-10" db="EMBL/GenBank/DDBJ databases">
        <title>Systematic genetic and metabolomic analysis of Xenorhabdus and Photorhabdus spp., highlights the requirements for a dual symbiotic and pathogenic life style.</title>
        <authorList>
            <person name="Tobias N.J."/>
            <person name="Wolff H."/>
            <person name="Djahanschiri B."/>
            <person name="Pidot S.J."/>
            <person name="Stinear T.P."/>
            <person name="Ebersberger I."/>
            <person name="Bode H.B."/>
        </authorList>
    </citation>
    <scope>NUCLEOTIDE SEQUENCE [LARGE SCALE GENOMIC DNA]</scope>
    <source>
        <strain evidence="7 8">DSM 22392</strain>
    </source>
</reference>
<dbReference type="NCBIfam" id="TIGR01643">
    <property type="entry name" value="YD_repeat_2x"/>
    <property type="match status" value="7"/>
</dbReference>
<keyword evidence="8" id="KW-1185">Reference proteome</keyword>
<dbReference type="CDD" id="cd14742">
    <property type="entry name" value="PAAR_RHS"/>
    <property type="match status" value="1"/>
</dbReference>
<feature type="domain" description="DUF6531" evidence="4">
    <location>
        <begin position="283"/>
        <end position="353"/>
    </location>
</feature>
<dbReference type="SUPFAM" id="SSF69304">
    <property type="entry name" value="Tricorn protease N-terminal domain"/>
    <property type="match status" value="1"/>
</dbReference>
<dbReference type="InterPro" id="IPR008727">
    <property type="entry name" value="PAAR_motif"/>
</dbReference>
<organism evidence="7 8">
    <name type="scientific">Xenorhabdus vietnamensis</name>
    <dbReference type="NCBI Taxonomy" id="351656"/>
    <lineage>
        <taxon>Bacteria</taxon>
        <taxon>Pseudomonadati</taxon>
        <taxon>Pseudomonadota</taxon>
        <taxon>Gammaproteobacteria</taxon>
        <taxon>Enterobacterales</taxon>
        <taxon>Morganellaceae</taxon>
        <taxon>Xenorhabdus</taxon>
    </lineage>
</organism>
<dbReference type="RefSeq" id="WP_086109711.1">
    <property type="nucleotide sequence ID" value="NZ_CAWNGD010000046.1"/>
</dbReference>
<name>A0A1Y2SBF5_9GAMM</name>